<organism evidence="3 4">
    <name type="scientific">Echria macrotheca</name>
    <dbReference type="NCBI Taxonomy" id="438768"/>
    <lineage>
        <taxon>Eukaryota</taxon>
        <taxon>Fungi</taxon>
        <taxon>Dikarya</taxon>
        <taxon>Ascomycota</taxon>
        <taxon>Pezizomycotina</taxon>
        <taxon>Sordariomycetes</taxon>
        <taxon>Sordariomycetidae</taxon>
        <taxon>Sordariales</taxon>
        <taxon>Schizotheciaceae</taxon>
        <taxon>Echria</taxon>
    </lineage>
</organism>
<accession>A0AAJ0BGE0</accession>
<sequence length="306" mass="32397">MVAQSRLFAAALAATTSTITTTQPPKPCDYSTPNRCINPQSTAAAPVPFAPLLHTPPKFVYAVDALSEADKAALLKRSPWAIPSTYLGPVLQAAFWLEYDQNALNDSRAQSRNYYTFALETSASNDIGGGCESLLGETCLANLKLLIASKTYGAPDGIDGGLGTAIGELYAAGAPPAELGCPADIFGTRWDAPNQDMPILLGQFEPFARYSNEFVREALPPGNASFTHGIPQLRFRSLAEQSKRGVVGVTVGWPTVAYGEEPNYLVSEVTVDTVCLRLGSSGSDGVEAARSSGGEDGVRSRHHGDL</sequence>
<feature type="signal peptide" evidence="2">
    <location>
        <begin position="1"/>
        <end position="22"/>
    </location>
</feature>
<comment type="caution">
    <text evidence="3">The sequence shown here is derived from an EMBL/GenBank/DDBJ whole genome shotgun (WGS) entry which is preliminary data.</text>
</comment>
<dbReference type="EMBL" id="MU839830">
    <property type="protein sequence ID" value="KAK1757779.1"/>
    <property type="molecule type" value="Genomic_DNA"/>
</dbReference>
<evidence type="ECO:0000313" key="4">
    <source>
        <dbReference type="Proteomes" id="UP001239445"/>
    </source>
</evidence>
<keyword evidence="2" id="KW-0732">Signal</keyword>
<evidence type="ECO:0000256" key="2">
    <source>
        <dbReference type="SAM" id="SignalP"/>
    </source>
</evidence>
<feature type="region of interest" description="Disordered" evidence="1">
    <location>
        <begin position="282"/>
        <end position="306"/>
    </location>
</feature>
<gene>
    <name evidence="3" type="ORF">QBC47DRAFT_376966</name>
</gene>
<evidence type="ECO:0000256" key="1">
    <source>
        <dbReference type="SAM" id="MobiDB-lite"/>
    </source>
</evidence>
<name>A0AAJ0BGE0_9PEZI</name>
<reference evidence="3" key="1">
    <citation type="submission" date="2023-06" db="EMBL/GenBank/DDBJ databases">
        <title>Genome-scale phylogeny and comparative genomics of the fungal order Sordariales.</title>
        <authorList>
            <consortium name="Lawrence Berkeley National Laboratory"/>
            <person name="Hensen N."/>
            <person name="Bonometti L."/>
            <person name="Westerberg I."/>
            <person name="Brannstrom I.O."/>
            <person name="Guillou S."/>
            <person name="Cros-Aarteil S."/>
            <person name="Calhoun S."/>
            <person name="Haridas S."/>
            <person name="Kuo A."/>
            <person name="Mondo S."/>
            <person name="Pangilinan J."/>
            <person name="Riley R."/>
            <person name="Labutti K."/>
            <person name="Andreopoulos B."/>
            <person name="Lipzen A."/>
            <person name="Chen C."/>
            <person name="Yanf M."/>
            <person name="Daum C."/>
            <person name="Ng V."/>
            <person name="Clum A."/>
            <person name="Steindorff A."/>
            <person name="Ohm R."/>
            <person name="Martin F."/>
            <person name="Silar P."/>
            <person name="Natvig D."/>
            <person name="Lalanne C."/>
            <person name="Gautier V."/>
            <person name="Ament-Velasquez S.L."/>
            <person name="Kruys A."/>
            <person name="Hutchinson M.I."/>
            <person name="Powell A.J."/>
            <person name="Barry K."/>
            <person name="Miller A.N."/>
            <person name="Grigoriev I.V."/>
            <person name="Debuchy R."/>
            <person name="Gladieux P."/>
            <person name="Thoren M.H."/>
            <person name="Johannesson H."/>
        </authorList>
    </citation>
    <scope>NUCLEOTIDE SEQUENCE</scope>
    <source>
        <strain evidence="3">PSN4</strain>
    </source>
</reference>
<keyword evidence="4" id="KW-1185">Reference proteome</keyword>
<feature type="chain" id="PRO_5042616622" evidence="2">
    <location>
        <begin position="23"/>
        <end position="306"/>
    </location>
</feature>
<dbReference type="AlphaFoldDB" id="A0AAJ0BGE0"/>
<feature type="compositionally biased region" description="Basic and acidic residues" evidence="1">
    <location>
        <begin position="296"/>
        <end position="306"/>
    </location>
</feature>
<proteinExistence type="predicted"/>
<evidence type="ECO:0000313" key="3">
    <source>
        <dbReference type="EMBL" id="KAK1757779.1"/>
    </source>
</evidence>
<dbReference type="Proteomes" id="UP001239445">
    <property type="component" value="Unassembled WGS sequence"/>
</dbReference>
<protein>
    <submittedName>
        <fullName evidence="3">Uncharacterized protein</fullName>
    </submittedName>
</protein>